<keyword evidence="3" id="KW-1185">Reference proteome</keyword>
<name>N1PC37_DOTSN</name>
<organism evidence="2 3">
    <name type="scientific">Dothistroma septosporum (strain NZE10 / CBS 128990)</name>
    <name type="common">Red band needle blight fungus</name>
    <name type="synonym">Mycosphaerella pini</name>
    <dbReference type="NCBI Taxonomy" id="675120"/>
    <lineage>
        <taxon>Eukaryota</taxon>
        <taxon>Fungi</taxon>
        <taxon>Dikarya</taxon>
        <taxon>Ascomycota</taxon>
        <taxon>Pezizomycotina</taxon>
        <taxon>Dothideomycetes</taxon>
        <taxon>Dothideomycetidae</taxon>
        <taxon>Mycosphaerellales</taxon>
        <taxon>Mycosphaerellaceae</taxon>
        <taxon>Dothistroma</taxon>
    </lineage>
</organism>
<evidence type="ECO:0000313" key="3">
    <source>
        <dbReference type="Proteomes" id="UP000016933"/>
    </source>
</evidence>
<feature type="region of interest" description="Disordered" evidence="1">
    <location>
        <begin position="160"/>
        <end position="187"/>
    </location>
</feature>
<sequence>MDPQELEMMIYVIEFILPATFQLKAPAAQQASTGKQCRGQNSKPKLGHGLLPAAMDDRILKLGHECMSGTTTILSSDDLLVIEDPNSKNDRLDHPDFDKHLLSVEELSMVQYASDIDPGVGRCVSMESGRPVNAYGYLTPSTSPSPDVYLPRRDFGWLYGSDNSGQEEAGPDHRNNKNEGLHCGDDEEPEHLLNVLEIEDSVGPRNSFAVEISSSPVTTTRDSFMAITQSKHGSSPLDEADGASERGGGRGQQLMAKLSMRQDPAFQPSLEARHSPLLAIDLPYYESRLAVRACVRGQYSEPFHSAKDLAASQAGIPSTDHLVEMIDFEPVTCHDAQIRLLDLAPEVLLKTLSCLGLRDIMRARIFSSYFKQTIDNESNFPLLVSKARFKSMKKLDKLTSTDDDNVQNFDYLQILAEMVARRGLWTTKDPYILTIHIMMDLFMRHEVGKGVARAVTWDAFWRLGYNIWQVHIQRHLTHHGLRCINWVPCVDVFDFVRRVRSPVLERFGITEERMALWYILLIETPGGYLQGLPGPRLAGGAARMGSPVIPKFCLTGLYAFDSEISTRPLCPELKNHYRAPVVPDASKRLAAMLEIPELPTQFEAYGRMYEKGYAFAWCVHSESVFKKVQDALTRVDGKELKSLEKAIIVENLFLF</sequence>
<reference evidence="2 3" key="2">
    <citation type="journal article" date="2012" name="PLoS Pathog.">
        <title>Diverse lifestyles and strategies of plant pathogenesis encoded in the genomes of eighteen Dothideomycetes fungi.</title>
        <authorList>
            <person name="Ohm R.A."/>
            <person name="Feau N."/>
            <person name="Henrissat B."/>
            <person name="Schoch C.L."/>
            <person name="Horwitz B.A."/>
            <person name="Barry K.W."/>
            <person name="Condon B.J."/>
            <person name="Copeland A.C."/>
            <person name="Dhillon B."/>
            <person name="Glaser F."/>
            <person name="Hesse C.N."/>
            <person name="Kosti I."/>
            <person name="LaButti K."/>
            <person name="Lindquist E.A."/>
            <person name="Lucas S."/>
            <person name="Salamov A.A."/>
            <person name="Bradshaw R.E."/>
            <person name="Ciuffetti L."/>
            <person name="Hamelin R.C."/>
            <person name="Kema G.H.J."/>
            <person name="Lawrence C."/>
            <person name="Scott J.A."/>
            <person name="Spatafora J.W."/>
            <person name="Turgeon B.G."/>
            <person name="de Wit P.J.G.M."/>
            <person name="Zhong S."/>
            <person name="Goodwin S.B."/>
            <person name="Grigoriev I.V."/>
        </authorList>
    </citation>
    <scope>NUCLEOTIDE SEQUENCE [LARGE SCALE GENOMIC DNA]</scope>
    <source>
        <strain evidence="3">NZE10 / CBS 128990</strain>
    </source>
</reference>
<dbReference type="OrthoDB" id="10561571at2759"/>
<proteinExistence type="predicted"/>
<evidence type="ECO:0000313" key="2">
    <source>
        <dbReference type="EMBL" id="EME39973.1"/>
    </source>
</evidence>
<evidence type="ECO:0000256" key="1">
    <source>
        <dbReference type="SAM" id="MobiDB-lite"/>
    </source>
</evidence>
<protein>
    <recommendedName>
        <fullName evidence="4">F-box domain-containing protein</fullName>
    </recommendedName>
</protein>
<dbReference type="Proteomes" id="UP000016933">
    <property type="component" value="Unassembled WGS sequence"/>
</dbReference>
<evidence type="ECO:0008006" key="4">
    <source>
        <dbReference type="Google" id="ProtNLM"/>
    </source>
</evidence>
<feature type="compositionally biased region" description="Basic and acidic residues" evidence="1">
    <location>
        <begin position="170"/>
        <end position="184"/>
    </location>
</feature>
<dbReference type="EMBL" id="KB446544">
    <property type="protein sequence ID" value="EME39973.1"/>
    <property type="molecule type" value="Genomic_DNA"/>
</dbReference>
<reference evidence="3" key="1">
    <citation type="journal article" date="2012" name="PLoS Genet.">
        <title>The genomes of the fungal plant pathogens Cladosporium fulvum and Dothistroma septosporum reveal adaptation to different hosts and lifestyles but also signatures of common ancestry.</title>
        <authorList>
            <person name="de Wit P.J.G.M."/>
            <person name="van der Burgt A."/>
            <person name="Oekmen B."/>
            <person name="Stergiopoulos I."/>
            <person name="Abd-Elsalam K.A."/>
            <person name="Aerts A.L."/>
            <person name="Bahkali A.H."/>
            <person name="Beenen H.G."/>
            <person name="Chettri P."/>
            <person name="Cox M.P."/>
            <person name="Datema E."/>
            <person name="de Vries R.P."/>
            <person name="Dhillon B."/>
            <person name="Ganley A.R."/>
            <person name="Griffiths S.A."/>
            <person name="Guo Y."/>
            <person name="Hamelin R.C."/>
            <person name="Henrissat B."/>
            <person name="Kabir M.S."/>
            <person name="Jashni M.K."/>
            <person name="Kema G."/>
            <person name="Klaubauf S."/>
            <person name="Lapidus A."/>
            <person name="Levasseur A."/>
            <person name="Lindquist E."/>
            <person name="Mehrabi R."/>
            <person name="Ohm R.A."/>
            <person name="Owen T.J."/>
            <person name="Salamov A."/>
            <person name="Schwelm A."/>
            <person name="Schijlen E."/>
            <person name="Sun H."/>
            <person name="van den Burg H.A."/>
            <person name="van Ham R.C.H.J."/>
            <person name="Zhang S."/>
            <person name="Goodwin S.B."/>
            <person name="Grigoriev I.V."/>
            <person name="Collemare J."/>
            <person name="Bradshaw R.E."/>
        </authorList>
    </citation>
    <scope>NUCLEOTIDE SEQUENCE [LARGE SCALE GENOMIC DNA]</scope>
    <source>
        <strain evidence="3">NZE10 / CBS 128990</strain>
    </source>
</reference>
<gene>
    <name evidence="2" type="ORF">DOTSEDRAFT_27911</name>
</gene>
<dbReference type="AlphaFoldDB" id="N1PC37"/>
<accession>N1PC37</accession>
<dbReference type="HOGENOM" id="CLU_418571_0_0_1"/>
<feature type="region of interest" description="Disordered" evidence="1">
    <location>
        <begin position="228"/>
        <end position="253"/>
    </location>
</feature>